<name>F0W7B1_9STRA</name>
<reference evidence="1" key="2">
    <citation type="submission" date="2011-02" db="EMBL/GenBank/DDBJ databases">
        <authorList>
            <person name="MacLean D."/>
        </authorList>
    </citation>
    <scope>NUCLEOTIDE SEQUENCE</scope>
</reference>
<protein>
    <submittedName>
        <fullName evidence="1">AlNc14C28G2732 protein</fullName>
    </submittedName>
</protein>
<sequence length="150" mass="16745">MQMGRSLNVVISGHVPGCRCEATLSSLHRFCFANSTVQLRHMGRDAKHEFSEVEAFTTANSVVASVFNISRTSALKNWTSGGLSDNPCESRIKIFPQIRHSDYFILQIQFIELRLKRKFMEFQGLVPHATIDTLQGTNIISITASSGRAQ</sequence>
<dbReference type="EMBL" id="FR824073">
    <property type="protein sequence ID" value="CCA17010.1"/>
    <property type="molecule type" value="Genomic_DNA"/>
</dbReference>
<proteinExistence type="predicted"/>
<gene>
    <name evidence="1" type="primary">AlNc14C28G2732</name>
    <name evidence="1" type="ORF">ALNC14_031530</name>
</gene>
<dbReference type="HOGENOM" id="CLU_1753063_0_0_1"/>
<reference evidence="1" key="1">
    <citation type="journal article" date="2011" name="PLoS Biol.">
        <title>Gene gain and loss during evolution of obligate parasitism in the white rust pathogen of Arabidopsis thaliana.</title>
        <authorList>
            <person name="Kemen E."/>
            <person name="Gardiner A."/>
            <person name="Schultz-Larsen T."/>
            <person name="Kemen A.C."/>
            <person name="Balmuth A.L."/>
            <person name="Robert-Seilaniantz A."/>
            <person name="Bailey K."/>
            <person name="Holub E."/>
            <person name="Studholme D.J."/>
            <person name="Maclean D."/>
            <person name="Jones J.D."/>
        </authorList>
    </citation>
    <scope>NUCLEOTIDE SEQUENCE</scope>
</reference>
<organism evidence="1">
    <name type="scientific">Albugo laibachii Nc14</name>
    <dbReference type="NCBI Taxonomy" id="890382"/>
    <lineage>
        <taxon>Eukaryota</taxon>
        <taxon>Sar</taxon>
        <taxon>Stramenopiles</taxon>
        <taxon>Oomycota</taxon>
        <taxon>Peronosporomycetes</taxon>
        <taxon>Albuginales</taxon>
        <taxon>Albuginaceae</taxon>
        <taxon>Albugo</taxon>
    </lineage>
</organism>
<evidence type="ECO:0000313" key="1">
    <source>
        <dbReference type="EMBL" id="CCA17010.1"/>
    </source>
</evidence>
<accession>F0W7B1</accession>
<dbReference type="AlphaFoldDB" id="F0W7B1"/>